<dbReference type="Pfam" id="PF00367">
    <property type="entry name" value="PTS_EIIB"/>
    <property type="match status" value="1"/>
</dbReference>
<dbReference type="Pfam" id="PF02378">
    <property type="entry name" value="PTS_EIIC"/>
    <property type="match status" value="1"/>
</dbReference>
<evidence type="ECO:0000256" key="4">
    <source>
        <dbReference type="ARBA" id="ARBA00022597"/>
    </source>
</evidence>
<feature type="transmembrane region" description="Helical" evidence="12">
    <location>
        <begin position="35"/>
        <end position="55"/>
    </location>
</feature>
<evidence type="ECO:0000256" key="9">
    <source>
        <dbReference type="ARBA" id="ARBA00022989"/>
    </source>
</evidence>
<dbReference type="InterPro" id="IPR018113">
    <property type="entry name" value="PTrfase_EIIB_Cys"/>
</dbReference>
<dbReference type="eggNOG" id="COG1263">
    <property type="taxonomic scope" value="Bacteria"/>
</dbReference>
<keyword evidence="2" id="KW-0813">Transport</keyword>
<feature type="transmembrane region" description="Helical" evidence="12">
    <location>
        <begin position="376"/>
        <end position="398"/>
    </location>
</feature>
<keyword evidence="3" id="KW-1003">Cell membrane</keyword>
<keyword evidence="4" id="KW-0762">Sugar transport</keyword>
<reference evidence="15" key="1">
    <citation type="submission" date="2007-11" db="EMBL/GenBank/DDBJ databases">
        <authorList>
            <person name="Fulton L."/>
            <person name="Clifton S."/>
            <person name="Fulton B."/>
            <person name="Xu J."/>
            <person name="Minx P."/>
            <person name="Pepin K.H."/>
            <person name="Johnson M."/>
            <person name="Thiruvilangam P."/>
            <person name="Bhonagiri V."/>
            <person name="Nash W.E."/>
            <person name="Mardis E.R."/>
            <person name="Wilson R.K."/>
        </authorList>
    </citation>
    <scope>NUCLEOTIDE SEQUENCE [LARGE SCALE GENOMIC DNA]</scope>
    <source>
        <strain evidence="15">DSM 1402</strain>
    </source>
</reference>
<dbReference type="GO" id="GO:0090563">
    <property type="term" value="F:protein-phosphocysteine-sugar phosphotransferase activity"/>
    <property type="evidence" value="ECO:0007669"/>
    <property type="project" value="TreeGrafter"/>
</dbReference>
<dbReference type="EMBL" id="ABFX02000008">
    <property type="protein sequence ID" value="EDS17771.1"/>
    <property type="molecule type" value="Genomic_DNA"/>
</dbReference>
<keyword evidence="6" id="KW-0598">Phosphotransferase system</keyword>
<dbReference type="PROSITE" id="PS51098">
    <property type="entry name" value="PTS_EIIB_TYPE_1"/>
    <property type="match status" value="1"/>
</dbReference>
<dbReference type="InterPro" id="IPR036878">
    <property type="entry name" value="Glu_permease_IIB"/>
</dbReference>
<evidence type="ECO:0000259" key="13">
    <source>
        <dbReference type="PROSITE" id="PS51098"/>
    </source>
</evidence>
<feature type="transmembrane region" description="Helical" evidence="12">
    <location>
        <begin position="268"/>
        <end position="288"/>
    </location>
</feature>
<dbReference type="PANTHER" id="PTHR30009">
    <property type="entry name" value="CYTOCHROME C-TYPE SYNTHESIS PROTEIN AND PTS TRANSMEMBRANE COMPONENT"/>
    <property type="match status" value="1"/>
</dbReference>
<keyword evidence="8" id="KW-0418">Kinase</keyword>
<keyword evidence="16" id="KW-1185">Reference proteome</keyword>
<evidence type="ECO:0000256" key="11">
    <source>
        <dbReference type="PROSITE-ProRule" id="PRU00421"/>
    </source>
</evidence>
<dbReference type="InterPro" id="IPR010974">
    <property type="entry name" value="PTS_IIBC_nag"/>
</dbReference>
<accession>B0N7I3</accession>
<feature type="transmembrane region" description="Helical" evidence="12">
    <location>
        <begin position="99"/>
        <end position="116"/>
    </location>
</feature>
<dbReference type="Gene3D" id="3.30.1360.60">
    <property type="entry name" value="Glucose permease domain IIB"/>
    <property type="match status" value="1"/>
</dbReference>
<evidence type="ECO:0000256" key="12">
    <source>
        <dbReference type="SAM" id="Phobius"/>
    </source>
</evidence>
<feature type="domain" description="PTS EIIC type-1" evidence="14">
    <location>
        <begin position="22"/>
        <end position="410"/>
    </location>
</feature>
<dbReference type="GO" id="GO:0015572">
    <property type="term" value="F:N-acetylglucosamine transmembrane transporter activity"/>
    <property type="evidence" value="ECO:0007669"/>
    <property type="project" value="InterPro"/>
</dbReference>
<dbReference type="EC" id="2.7.1.69" evidence="15"/>
<dbReference type="InterPro" id="IPR001996">
    <property type="entry name" value="PTS_IIB_1"/>
</dbReference>
<feature type="transmembrane region" description="Helical" evidence="12">
    <location>
        <begin position="176"/>
        <end position="199"/>
    </location>
</feature>
<dbReference type="HOGENOM" id="CLU_012312_1_0_9"/>
<feature type="transmembrane region" description="Helical" evidence="12">
    <location>
        <begin position="300"/>
        <end position="316"/>
    </location>
</feature>
<organism evidence="15 16">
    <name type="scientific">Thomasclavelia ramosa DSM 1402</name>
    <dbReference type="NCBI Taxonomy" id="445974"/>
    <lineage>
        <taxon>Bacteria</taxon>
        <taxon>Bacillati</taxon>
        <taxon>Bacillota</taxon>
        <taxon>Erysipelotrichia</taxon>
        <taxon>Erysipelotrichales</taxon>
        <taxon>Coprobacillaceae</taxon>
        <taxon>Thomasclavelia</taxon>
    </lineage>
</organism>
<evidence type="ECO:0000256" key="3">
    <source>
        <dbReference type="ARBA" id="ARBA00022475"/>
    </source>
</evidence>
<evidence type="ECO:0000256" key="5">
    <source>
        <dbReference type="ARBA" id="ARBA00022679"/>
    </source>
</evidence>
<keyword evidence="7 12" id="KW-0812">Transmembrane</keyword>
<dbReference type="GO" id="GO:0008982">
    <property type="term" value="F:protein-N(PI)-phosphohistidine-sugar phosphotransferase activity"/>
    <property type="evidence" value="ECO:0007669"/>
    <property type="project" value="InterPro"/>
</dbReference>
<dbReference type="InterPro" id="IPR013013">
    <property type="entry name" value="PTS_EIIC_1"/>
</dbReference>
<feature type="transmembrane region" description="Helical" evidence="12">
    <location>
        <begin position="136"/>
        <end position="156"/>
    </location>
</feature>
<evidence type="ECO:0000256" key="6">
    <source>
        <dbReference type="ARBA" id="ARBA00022683"/>
    </source>
</evidence>
<dbReference type="Proteomes" id="UP000005798">
    <property type="component" value="Unassembled WGS sequence"/>
</dbReference>
<name>B0N7I3_9FIRM</name>
<reference evidence="15" key="2">
    <citation type="submission" date="2014-06" db="EMBL/GenBank/DDBJ databases">
        <title>Draft genome sequence of Clostridium ramosum(DSM 1402).</title>
        <authorList>
            <person name="Sudarsanam P."/>
            <person name="Ley R."/>
            <person name="Guruge J."/>
            <person name="Turnbaugh P.J."/>
            <person name="Mahowald M."/>
            <person name="Liep D."/>
            <person name="Gordon J."/>
        </authorList>
    </citation>
    <scope>NUCLEOTIDE SEQUENCE</scope>
    <source>
        <strain evidence="15">DSM 1402</strain>
    </source>
</reference>
<evidence type="ECO:0000256" key="8">
    <source>
        <dbReference type="ARBA" id="ARBA00022777"/>
    </source>
</evidence>
<proteinExistence type="predicted"/>
<evidence type="ECO:0000256" key="7">
    <source>
        <dbReference type="ARBA" id="ARBA00022692"/>
    </source>
</evidence>
<dbReference type="GO" id="GO:0016301">
    <property type="term" value="F:kinase activity"/>
    <property type="evidence" value="ECO:0007669"/>
    <property type="project" value="UniProtKB-KW"/>
</dbReference>
<dbReference type="GO" id="GO:0009401">
    <property type="term" value="P:phosphoenolpyruvate-dependent sugar phosphotransferase system"/>
    <property type="evidence" value="ECO:0007669"/>
    <property type="project" value="UniProtKB-KW"/>
</dbReference>
<feature type="transmembrane region" description="Helical" evidence="12">
    <location>
        <begin position="67"/>
        <end position="92"/>
    </location>
</feature>
<comment type="caution">
    <text evidence="15">The sequence shown here is derived from an EMBL/GenBank/DDBJ whole genome shotgun (WGS) entry which is preliminary data.</text>
</comment>
<sequence length="509" mass="55528">MFRNINILNGKVQLNPILIGGMGMMKYMQRLGKSLMLPVSVMPIAALLKGIGYWIDPTGWGSNNAIAAFLIESGGAIIDNLPILFAVGIAIGMSQERELTVALSAVVSYMIVSRLLSPPAVALIKGIPEAEVSAAFENSANAFVGIISGLVVAYNYKKFSKVKLPDALSFFGGKRFVPIISTASMLVISLLLLIVWPFFYECFVSFGEMISKLGPVGAGLYGFFNRLLIPTGLHHALNSVFWFDVAGINDIGKFWGTVSGGIKGVTGMYQAGFFPVMMFGLPAAAIAIYQSARPERKKQVGTILLSAAFASFVTGVTEPLEFSFMFVAPVLYFIHALLTGIMLFVAAVFKWLAGFGFSAGLIDYILSIKAPFSNDIFMLIPLGLICAFIYYCIFRFMIVRYNLMTPGRETDEDIIEIEEEEYNITLENQDYDEIAIVLIEALGGRNNVQFADSCITRLRVELGNPDLVDEQAILATGATGIIKIGKNNLQIIIGTEVQFIVDAMNDILM</sequence>
<keyword evidence="10 12" id="KW-0472">Membrane</keyword>
<dbReference type="NCBIfam" id="TIGR01998">
    <property type="entry name" value="PTS-II-BC-nag"/>
    <property type="match status" value="1"/>
</dbReference>
<dbReference type="eggNOG" id="COG1264">
    <property type="taxonomic scope" value="Bacteria"/>
</dbReference>
<evidence type="ECO:0000256" key="1">
    <source>
        <dbReference type="ARBA" id="ARBA00004651"/>
    </source>
</evidence>
<comment type="subcellular location">
    <subcellularLocation>
        <location evidence="1">Cell membrane</location>
        <topology evidence="1">Multi-pass membrane protein</topology>
    </subcellularLocation>
</comment>
<protein>
    <submittedName>
        <fullName evidence="15">PTS system, N-acetylglucosamine-specific IIBC component</fullName>
        <ecNumber evidence="15">2.7.1.69</ecNumber>
    </submittedName>
</protein>
<dbReference type="AlphaFoldDB" id="B0N7I3"/>
<keyword evidence="9 12" id="KW-1133">Transmembrane helix</keyword>
<dbReference type="GO" id="GO:0019866">
    <property type="term" value="C:organelle inner membrane"/>
    <property type="evidence" value="ECO:0007669"/>
    <property type="project" value="InterPro"/>
</dbReference>
<keyword evidence="5 15" id="KW-0808">Transferase</keyword>
<dbReference type="SUPFAM" id="SSF55604">
    <property type="entry name" value="Glucose permease domain IIB"/>
    <property type="match status" value="1"/>
</dbReference>
<dbReference type="PANTHER" id="PTHR30009:SF4">
    <property type="entry name" value="PTS SYSTEM N-ACETYLGLUCOSAMINE-SPECIFIC EIICBA COMPONENT"/>
    <property type="match status" value="1"/>
</dbReference>
<evidence type="ECO:0000259" key="14">
    <source>
        <dbReference type="PROSITE" id="PS51103"/>
    </source>
</evidence>
<evidence type="ECO:0000256" key="10">
    <source>
        <dbReference type="ARBA" id="ARBA00023136"/>
    </source>
</evidence>
<evidence type="ECO:0000313" key="15">
    <source>
        <dbReference type="EMBL" id="EDS17771.1"/>
    </source>
</evidence>
<dbReference type="InterPro" id="IPR003352">
    <property type="entry name" value="PTS_EIIC"/>
</dbReference>
<dbReference type="GO" id="GO:0005886">
    <property type="term" value="C:plasma membrane"/>
    <property type="evidence" value="ECO:0007669"/>
    <property type="project" value="UniProtKB-SubCell"/>
</dbReference>
<dbReference type="InterPro" id="IPR050429">
    <property type="entry name" value="PTS_Glucose_EIICBA"/>
</dbReference>
<evidence type="ECO:0000313" key="16">
    <source>
        <dbReference type="Proteomes" id="UP000005798"/>
    </source>
</evidence>
<dbReference type="PROSITE" id="PS01035">
    <property type="entry name" value="PTS_EIIB_TYPE_1_CYS"/>
    <property type="match status" value="1"/>
</dbReference>
<feature type="domain" description="PTS EIIB type-1" evidence="13">
    <location>
        <begin position="432"/>
        <end position="509"/>
    </location>
</feature>
<dbReference type="PROSITE" id="PS51103">
    <property type="entry name" value="PTS_EIIC_TYPE_1"/>
    <property type="match status" value="1"/>
</dbReference>
<feature type="transmembrane region" description="Helical" evidence="12">
    <location>
        <begin position="322"/>
        <end position="344"/>
    </location>
</feature>
<evidence type="ECO:0000256" key="2">
    <source>
        <dbReference type="ARBA" id="ARBA00022448"/>
    </source>
</evidence>
<feature type="active site" description="Phosphocysteine intermediate; for EIIB activity" evidence="11">
    <location>
        <position position="454"/>
    </location>
</feature>
<dbReference type="CDD" id="cd00212">
    <property type="entry name" value="PTS_IIB_glc"/>
    <property type="match status" value="1"/>
</dbReference>
<gene>
    <name evidence="15" type="primary">nagE</name>
    <name evidence="15" type="ORF">CLORAM_02566</name>
</gene>
<feature type="transmembrane region" description="Helical" evidence="12">
    <location>
        <begin position="351"/>
        <end position="370"/>
    </location>
</feature>
<dbReference type="GO" id="GO:0015764">
    <property type="term" value="P:N-acetylglucosamine transport"/>
    <property type="evidence" value="ECO:0007669"/>
    <property type="project" value="TreeGrafter"/>
</dbReference>